<keyword evidence="1" id="KW-0812">Transmembrane</keyword>
<organism evidence="2 3">
    <name type="scientific">Datura stramonium</name>
    <name type="common">Jimsonweed</name>
    <name type="synonym">Common thornapple</name>
    <dbReference type="NCBI Taxonomy" id="4076"/>
    <lineage>
        <taxon>Eukaryota</taxon>
        <taxon>Viridiplantae</taxon>
        <taxon>Streptophyta</taxon>
        <taxon>Embryophyta</taxon>
        <taxon>Tracheophyta</taxon>
        <taxon>Spermatophyta</taxon>
        <taxon>Magnoliopsida</taxon>
        <taxon>eudicotyledons</taxon>
        <taxon>Gunneridae</taxon>
        <taxon>Pentapetalae</taxon>
        <taxon>asterids</taxon>
        <taxon>lamiids</taxon>
        <taxon>Solanales</taxon>
        <taxon>Solanaceae</taxon>
        <taxon>Solanoideae</taxon>
        <taxon>Datureae</taxon>
        <taxon>Datura</taxon>
    </lineage>
</organism>
<dbReference type="Proteomes" id="UP000823775">
    <property type="component" value="Unassembled WGS sequence"/>
</dbReference>
<evidence type="ECO:0000313" key="2">
    <source>
        <dbReference type="EMBL" id="MCD7452833.1"/>
    </source>
</evidence>
<evidence type="ECO:0000256" key="1">
    <source>
        <dbReference type="SAM" id="Phobius"/>
    </source>
</evidence>
<keyword evidence="1" id="KW-0472">Membrane</keyword>
<evidence type="ECO:0000313" key="3">
    <source>
        <dbReference type="Proteomes" id="UP000823775"/>
    </source>
</evidence>
<keyword evidence="3" id="KW-1185">Reference proteome</keyword>
<dbReference type="EMBL" id="JACEIK010000224">
    <property type="protein sequence ID" value="MCD7452833.1"/>
    <property type="molecule type" value="Genomic_DNA"/>
</dbReference>
<comment type="caution">
    <text evidence="2">The sequence shown here is derived from an EMBL/GenBank/DDBJ whole genome shotgun (WGS) entry which is preliminary data.</text>
</comment>
<gene>
    <name evidence="2" type="ORF">HAX54_018274</name>
</gene>
<accession>A0ABS8S1Y1</accession>
<reference evidence="2 3" key="1">
    <citation type="journal article" date="2021" name="BMC Genomics">
        <title>Datura genome reveals duplications of psychoactive alkaloid biosynthetic genes and high mutation rate following tissue culture.</title>
        <authorList>
            <person name="Rajewski A."/>
            <person name="Carter-House D."/>
            <person name="Stajich J."/>
            <person name="Litt A."/>
        </authorList>
    </citation>
    <scope>NUCLEOTIDE SEQUENCE [LARGE SCALE GENOMIC DNA]</scope>
    <source>
        <strain evidence="2">AR-01</strain>
    </source>
</reference>
<protein>
    <submittedName>
        <fullName evidence="2">Uncharacterized protein</fullName>
    </submittedName>
</protein>
<keyword evidence="1" id="KW-1133">Transmembrane helix</keyword>
<proteinExistence type="predicted"/>
<name>A0ABS8S1Y1_DATST</name>
<sequence>MLYTRWWQLLPRVAEHHKHIMFGWCYILLFLVFLQVEAQRILPRIQQFEGTAMIATEEASIFSSSKMKHQSGNST</sequence>
<feature type="transmembrane region" description="Helical" evidence="1">
    <location>
        <begin position="20"/>
        <end position="38"/>
    </location>
</feature>